<dbReference type="Proteomes" id="UP000232638">
    <property type="component" value="Chromosome"/>
</dbReference>
<dbReference type="RefSeq" id="WP_100917719.1">
    <property type="nucleotide sequence ID" value="NZ_CP020370.1"/>
</dbReference>
<accession>A0A2K8U302</accession>
<keyword evidence="2" id="KW-1185">Reference proteome</keyword>
<dbReference type="OrthoDB" id="336284at2"/>
<dbReference type="KEGG" id="tsy:THSYN_02295"/>
<reference evidence="1 2" key="1">
    <citation type="submission" date="2017-03" db="EMBL/GenBank/DDBJ databases">
        <title>Complete genome sequence of Candidatus 'Thiodictyon syntrophicum' sp. nov. strain Cad16T, a photolithoautotroph purple sulfur bacterium isolated from an alpine meromictic lake.</title>
        <authorList>
            <person name="Luedin S.M."/>
            <person name="Pothier J.F."/>
            <person name="Danza F."/>
            <person name="Storelli N."/>
            <person name="Wittwer M."/>
            <person name="Tonolla M."/>
        </authorList>
    </citation>
    <scope>NUCLEOTIDE SEQUENCE [LARGE SCALE GENOMIC DNA]</scope>
    <source>
        <strain evidence="1 2">Cad16T</strain>
    </source>
</reference>
<proteinExistence type="predicted"/>
<dbReference type="EMBL" id="CP020370">
    <property type="protein sequence ID" value="AUB79905.1"/>
    <property type="molecule type" value="Genomic_DNA"/>
</dbReference>
<organism evidence="1 2">
    <name type="scientific">Candidatus Thiodictyon syntrophicum</name>
    <dbReference type="NCBI Taxonomy" id="1166950"/>
    <lineage>
        <taxon>Bacteria</taxon>
        <taxon>Pseudomonadati</taxon>
        <taxon>Pseudomonadota</taxon>
        <taxon>Gammaproteobacteria</taxon>
        <taxon>Chromatiales</taxon>
        <taxon>Chromatiaceae</taxon>
        <taxon>Thiodictyon</taxon>
    </lineage>
</organism>
<name>A0A2K8U302_9GAMM</name>
<dbReference type="SUPFAM" id="SSF52540">
    <property type="entry name" value="P-loop containing nucleoside triphosphate hydrolases"/>
    <property type="match status" value="1"/>
</dbReference>
<evidence type="ECO:0000313" key="1">
    <source>
        <dbReference type="EMBL" id="AUB79905.1"/>
    </source>
</evidence>
<sequence length="454" mass="49528">MDEYLDLDRRFSLRTTYTADQLLASDVLGKRLTWNNVLAGNFSVIVGRANFGKTMEIKAKSKALRAQGKPAVYVALHKVLGEDDIQDALEAGDREVLSAWKQSSGELIAFVDSLDEASLGTEDGIQKALRRLSKALDWPNSDVRWVLTSRPAVLTQDVLELLVAELRTTLYRVARKNSSDDEEFDTAFAEMAAASEDDIEDEQEIPQVEGPDWAIGDVASANAASKTENKAPTPEQLKVYALLPLDKAGAAHYLGSHLGIPQPKETLSAARQYGLGRLAEGPGGLDMLAYIDPVQNPPQYLTQVFAKLVEAVQQQQRTDPRERRVGSPPPESLEEAIERLAGASAICQLPNIELSPKALRYRDGVLSARPIIASLVSEQSLEYLLGSRLFIDSGQHQVKLYPDDLVPFLAAKRLGSLVKGCGLRIMCLTVALSPKLVDLLPELCPSSGGLRQCA</sequence>
<dbReference type="InterPro" id="IPR027417">
    <property type="entry name" value="P-loop_NTPase"/>
</dbReference>
<protein>
    <recommendedName>
        <fullName evidence="3">NACHT domain-containing protein</fullName>
    </recommendedName>
</protein>
<evidence type="ECO:0000313" key="2">
    <source>
        <dbReference type="Proteomes" id="UP000232638"/>
    </source>
</evidence>
<gene>
    <name evidence="1" type="ORF">THSYN_02295</name>
</gene>
<dbReference type="AlphaFoldDB" id="A0A2K8U302"/>
<evidence type="ECO:0008006" key="3">
    <source>
        <dbReference type="Google" id="ProtNLM"/>
    </source>
</evidence>